<dbReference type="OrthoDB" id="3252362at2759"/>
<reference evidence="2" key="1">
    <citation type="submission" date="2014-04" db="EMBL/GenBank/DDBJ databases">
        <title>Evolutionary Origins and Diversification of the Mycorrhizal Mutualists.</title>
        <authorList>
            <consortium name="DOE Joint Genome Institute"/>
            <consortium name="Mycorrhizal Genomics Consortium"/>
            <person name="Kohler A."/>
            <person name="Kuo A."/>
            <person name="Nagy L.G."/>
            <person name="Floudas D."/>
            <person name="Copeland A."/>
            <person name="Barry K.W."/>
            <person name="Cichocki N."/>
            <person name="Veneault-Fourrey C."/>
            <person name="LaButti K."/>
            <person name="Lindquist E.A."/>
            <person name="Lipzen A."/>
            <person name="Lundell T."/>
            <person name="Morin E."/>
            <person name="Murat C."/>
            <person name="Riley R."/>
            <person name="Ohm R."/>
            <person name="Sun H."/>
            <person name="Tunlid A."/>
            <person name="Henrissat B."/>
            <person name="Grigoriev I.V."/>
            <person name="Hibbett D.S."/>
            <person name="Martin F."/>
        </authorList>
    </citation>
    <scope>NUCLEOTIDE SEQUENCE [LARGE SCALE GENOMIC DNA]</scope>
    <source>
        <strain evidence="2">FD-334 SS-4</strain>
    </source>
</reference>
<dbReference type="InterPro" id="IPR041078">
    <property type="entry name" value="Plavaka"/>
</dbReference>
<dbReference type="Pfam" id="PF18759">
    <property type="entry name" value="Plavaka"/>
    <property type="match status" value="1"/>
</dbReference>
<dbReference type="EMBL" id="KN817857">
    <property type="protein sequence ID" value="KJA12881.1"/>
    <property type="molecule type" value="Genomic_DNA"/>
</dbReference>
<evidence type="ECO:0000313" key="1">
    <source>
        <dbReference type="EMBL" id="KJA12881.1"/>
    </source>
</evidence>
<organism evidence="1 2">
    <name type="scientific">Hypholoma sublateritium (strain FD-334 SS-4)</name>
    <dbReference type="NCBI Taxonomy" id="945553"/>
    <lineage>
        <taxon>Eukaryota</taxon>
        <taxon>Fungi</taxon>
        <taxon>Dikarya</taxon>
        <taxon>Basidiomycota</taxon>
        <taxon>Agaricomycotina</taxon>
        <taxon>Agaricomycetes</taxon>
        <taxon>Agaricomycetidae</taxon>
        <taxon>Agaricales</taxon>
        <taxon>Agaricineae</taxon>
        <taxon>Strophariaceae</taxon>
        <taxon>Hypholoma</taxon>
    </lineage>
</organism>
<accession>A0A0D2N7Y8</accession>
<evidence type="ECO:0000313" key="2">
    <source>
        <dbReference type="Proteomes" id="UP000054270"/>
    </source>
</evidence>
<sequence>PFWKDLPYTNIYELIAPDILHQLDQGVLKHLIKWITVAYGAAEIDARCRRFPANHNIHLFMKGITPLTRVTGMEHDQICRLLLGIVVDMRVPGESVSTSNKITCAVRSLLDFIYLTRYPIHTSQTLDSLDQALTNFRRNIQVFADLGIHAHFNIPKFHVIGHYRYFAEHLGTADNSNTEYTERLHIDMAKHAYAATNRKDELPQMTVWLDRREKILHHEKYI</sequence>
<keyword evidence="2" id="KW-1185">Reference proteome</keyword>
<proteinExistence type="predicted"/>
<dbReference type="OMA" id="HASKHIF"/>
<gene>
    <name evidence="1" type="ORF">HYPSUDRAFT_112002</name>
</gene>
<protein>
    <submittedName>
        <fullName evidence="1">Uncharacterized protein</fullName>
    </submittedName>
</protein>
<feature type="non-terminal residue" evidence="1">
    <location>
        <position position="1"/>
    </location>
</feature>
<feature type="non-terminal residue" evidence="1">
    <location>
        <position position="222"/>
    </location>
</feature>
<dbReference type="AlphaFoldDB" id="A0A0D2N7Y8"/>
<name>A0A0D2N7Y8_HYPSF</name>
<dbReference type="Proteomes" id="UP000054270">
    <property type="component" value="Unassembled WGS sequence"/>
</dbReference>
<dbReference type="STRING" id="945553.A0A0D2N7Y8"/>